<name>A0A5C5VXT9_9PLAN</name>
<proteinExistence type="predicted"/>
<comment type="caution">
    <text evidence="2">The sequence shown here is derived from an EMBL/GenBank/DDBJ whole genome shotgun (WGS) entry which is preliminary data.</text>
</comment>
<evidence type="ECO:0000256" key="1">
    <source>
        <dbReference type="SAM" id="MobiDB-lite"/>
    </source>
</evidence>
<protein>
    <recommendedName>
        <fullName evidence="4">HK97 gp10 family phage protein</fullName>
    </recommendedName>
</protein>
<dbReference type="OrthoDB" id="290714at2"/>
<accession>A0A5C5VXT9</accession>
<organism evidence="2 3">
    <name type="scientific">Thalassoglobus neptunius</name>
    <dbReference type="NCBI Taxonomy" id="1938619"/>
    <lineage>
        <taxon>Bacteria</taxon>
        <taxon>Pseudomonadati</taxon>
        <taxon>Planctomycetota</taxon>
        <taxon>Planctomycetia</taxon>
        <taxon>Planctomycetales</taxon>
        <taxon>Planctomycetaceae</taxon>
        <taxon>Thalassoglobus</taxon>
    </lineage>
</organism>
<sequence length="133" mass="14112">MKIEFQPSGSVGESLRKLKDDGISVARREFVERLVSSVIQETRSLNPVMTGRSRAGWVAPGAAGDAGGGTAGGGSEGTFDVEHSSQATMVSMTNSVPYVVYLEYGTSKTAPVAMVRKSISRISGRIASLFRLR</sequence>
<evidence type="ECO:0008006" key="4">
    <source>
        <dbReference type="Google" id="ProtNLM"/>
    </source>
</evidence>
<dbReference type="AlphaFoldDB" id="A0A5C5VXT9"/>
<dbReference type="EMBL" id="SIHI01000037">
    <property type="protein sequence ID" value="TWT42805.1"/>
    <property type="molecule type" value="Genomic_DNA"/>
</dbReference>
<evidence type="ECO:0000313" key="3">
    <source>
        <dbReference type="Proteomes" id="UP000317243"/>
    </source>
</evidence>
<feature type="compositionally biased region" description="Gly residues" evidence="1">
    <location>
        <begin position="64"/>
        <end position="76"/>
    </location>
</feature>
<evidence type="ECO:0000313" key="2">
    <source>
        <dbReference type="EMBL" id="TWT42805.1"/>
    </source>
</evidence>
<feature type="region of interest" description="Disordered" evidence="1">
    <location>
        <begin position="59"/>
        <end position="80"/>
    </location>
</feature>
<keyword evidence="3" id="KW-1185">Reference proteome</keyword>
<dbReference type="Proteomes" id="UP000317243">
    <property type="component" value="Unassembled WGS sequence"/>
</dbReference>
<reference evidence="2 3" key="1">
    <citation type="submission" date="2019-02" db="EMBL/GenBank/DDBJ databases">
        <title>Deep-cultivation of Planctomycetes and their phenomic and genomic characterization uncovers novel biology.</title>
        <authorList>
            <person name="Wiegand S."/>
            <person name="Jogler M."/>
            <person name="Boedeker C."/>
            <person name="Pinto D."/>
            <person name="Vollmers J."/>
            <person name="Rivas-Marin E."/>
            <person name="Kohn T."/>
            <person name="Peeters S.H."/>
            <person name="Heuer A."/>
            <person name="Rast P."/>
            <person name="Oberbeckmann S."/>
            <person name="Bunk B."/>
            <person name="Jeske O."/>
            <person name="Meyerdierks A."/>
            <person name="Storesund J.E."/>
            <person name="Kallscheuer N."/>
            <person name="Luecker S."/>
            <person name="Lage O.M."/>
            <person name="Pohl T."/>
            <person name="Merkel B.J."/>
            <person name="Hornburger P."/>
            <person name="Mueller R.-W."/>
            <person name="Bruemmer F."/>
            <person name="Labrenz M."/>
            <person name="Spormann A.M."/>
            <person name="Op Den Camp H."/>
            <person name="Overmann J."/>
            <person name="Amann R."/>
            <person name="Jetten M.S.M."/>
            <person name="Mascher T."/>
            <person name="Medema M.H."/>
            <person name="Devos D.P."/>
            <person name="Kaster A.-K."/>
            <person name="Ovreas L."/>
            <person name="Rohde M."/>
            <person name="Galperin M.Y."/>
            <person name="Jogler C."/>
        </authorList>
    </citation>
    <scope>NUCLEOTIDE SEQUENCE [LARGE SCALE GENOMIC DNA]</scope>
    <source>
        <strain evidence="2 3">KOR42</strain>
    </source>
</reference>
<dbReference type="RefSeq" id="WP_146511953.1">
    <property type="nucleotide sequence ID" value="NZ_SIHI01000037.1"/>
</dbReference>
<gene>
    <name evidence="2" type="ORF">KOR42_46090</name>
</gene>